<dbReference type="InterPro" id="IPR001173">
    <property type="entry name" value="Glyco_trans_2-like"/>
</dbReference>
<keyword evidence="3" id="KW-1185">Reference proteome</keyword>
<organism evidence="2 3">
    <name type="scientific">Leptobacterium flavescens</name>
    <dbReference type="NCBI Taxonomy" id="472055"/>
    <lineage>
        <taxon>Bacteria</taxon>
        <taxon>Pseudomonadati</taxon>
        <taxon>Bacteroidota</taxon>
        <taxon>Flavobacteriia</taxon>
        <taxon>Flavobacteriales</taxon>
        <taxon>Flavobacteriaceae</taxon>
        <taxon>Leptobacterium</taxon>
    </lineage>
</organism>
<dbReference type="EMBL" id="JAABOO010000001">
    <property type="protein sequence ID" value="NER12765.1"/>
    <property type="molecule type" value="Genomic_DNA"/>
</dbReference>
<dbReference type="Pfam" id="PF00535">
    <property type="entry name" value="Glycos_transf_2"/>
    <property type="match status" value="1"/>
</dbReference>
<accession>A0A6P0UHL3</accession>
<dbReference type="SUPFAM" id="SSF53448">
    <property type="entry name" value="Nucleotide-diphospho-sugar transferases"/>
    <property type="match status" value="1"/>
</dbReference>
<dbReference type="Proteomes" id="UP000468581">
    <property type="component" value="Unassembled WGS sequence"/>
</dbReference>
<sequence length="243" mass="28930">MNYGIVVPCYNESSRLSKASFKEFINSHKDYHFCFVNDGSKDNTLDLLKQLKEECSNEISILNFPEKRGKSSAILEGIQFLYSVPSFEQIGFLDADLSVSFDEYKEMNQLLECNTSYSIIFGSRERNSERGFFRDFVSQIGKRIIRFTFRLPFQEARCKAKIFRRDAIPVVFHKEFVSKWLFNVEIFVRFINNYQLGYRPVRRILEYELKHRKGFKEPRLNLIDFILVPRDVFKIYFGYHSKF</sequence>
<keyword evidence="2" id="KW-0808">Transferase</keyword>
<proteinExistence type="predicted"/>
<evidence type="ECO:0000313" key="3">
    <source>
        <dbReference type="Proteomes" id="UP000468581"/>
    </source>
</evidence>
<dbReference type="InterPro" id="IPR050256">
    <property type="entry name" value="Glycosyltransferase_2"/>
</dbReference>
<protein>
    <submittedName>
        <fullName evidence="2">Glycosyltransferase</fullName>
    </submittedName>
</protein>
<reference evidence="2 3" key="1">
    <citation type="submission" date="2020-01" db="EMBL/GenBank/DDBJ databases">
        <title>Leptobacterium flavescens.</title>
        <authorList>
            <person name="Wang G."/>
        </authorList>
    </citation>
    <scope>NUCLEOTIDE SEQUENCE [LARGE SCALE GENOMIC DNA]</scope>
    <source>
        <strain evidence="2 3">KCTC 22160</strain>
    </source>
</reference>
<dbReference type="Gene3D" id="3.90.550.10">
    <property type="entry name" value="Spore Coat Polysaccharide Biosynthesis Protein SpsA, Chain A"/>
    <property type="match status" value="1"/>
</dbReference>
<feature type="domain" description="Glycosyltransferase 2-like" evidence="1">
    <location>
        <begin position="5"/>
        <end position="168"/>
    </location>
</feature>
<dbReference type="AlphaFoldDB" id="A0A6P0UHL3"/>
<evidence type="ECO:0000313" key="2">
    <source>
        <dbReference type="EMBL" id="NER12765.1"/>
    </source>
</evidence>
<evidence type="ECO:0000259" key="1">
    <source>
        <dbReference type="Pfam" id="PF00535"/>
    </source>
</evidence>
<dbReference type="InterPro" id="IPR029044">
    <property type="entry name" value="Nucleotide-diphossugar_trans"/>
</dbReference>
<gene>
    <name evidence="2" type="ORF">GWK08_04895</name>
</gene>
<name>A0A6P0UHL3_9FLAO</name>
<dbReference type="GO" id="GO:0016740">
    <property type="term" value="F:transferase activity"/>
    <property type="evidence" value="ECO:0007669"/>
    <property type="project" value="UniProtKB-KW"/>
</dbReference>
<dbReference type="PANTHER" id="PTHR48090">
    <property type="entry name" value="UNDECAPRENYL-PHOSPHATE 4-DEOXY-4-FORMAMIDO-L-ARABINOSE TRANSFERASE-RELATED"/>
    <property type="match status" value="1"/>
</dbReference>
<dbReference type="RefSeq" id="WP_163605775.1">
    <property type="nucleotide sequence ID" value="NZ_JAABOO010000001.1"/>
</dbReference>
<comment type="caution">
    <text evidence="2">The sequence shown here is derived from an EMBL/GenBank/DDBJ whole genome shotgun (WGS) entry which is preliminary data.</text>
</comment>